<proteinExistence type="predicted"/>
<dbReference type="Proteomes" id="UP000479710">
    <property type="component" value="Unassembled WGS sequence"/>
</dbReference>
<dbReference type="EMBL" id="SPHZ02000005">
    <property type="protein sequence ID" value="KAF0921236.1"/>
    <property type="molecule type" value="Genomic_DNA"/>
</dbReference>
<evidence type="ECO:0000313" key="2">
    <source>
        <dbReference type="EMBL" id="KAF0921236.1"/>
    </source>
</evidence>
<feature type="compositionally biased region" description="Low complexity" evidence="1">
    <location>
        <begin position="104"/>
        <end position="118"/>
    </location>
</feature>
<comment type="caution">
    <text evidence="2">The sequence shown here is derived from an EMBL/GenBank/DDBJ whole genome shotgun (WGS) entry which is preliminary data.</text>
</comment>
<evidence type="ECO:0000256" key="1">
    <source>
        <dbReference type="SAM" id="MobiDB-lite"/>
    </source>
</evidence>
<gene>
    <name evidence="2" type="ORF">E2562_039449</name>
</gene>
<feature type="region of interest" description="Disordered" evidence="1">
    <location>
        <begin position="104"/>
        <end position="127"/>
    </location>
</feature>
<keyword evidence="3" id="KW-1185">Reference proteome</keyword>
<name>A0A6G1E9I2_9ORYZ</name>
<protein>
    <submittedName>
        <fullName evidence="2">Uncharacterized protein</fullName>
    </submittedName>
</protein>
<sequence>MQERRGEHMCRCEHHGGQCIRGHRLWSGSGQLGIRRLLSSSAARGRAGAGRVPTTGIAASTARATPWLPRWPWLLLALAGAGPCGGMTRMASAPRHPKPIVVAASRSSSSTRSARAKAPTPLPQRAGLINGRTTRASRRTPTRTACTPASALQIAEQDHGERTCVGVGAAEAECACAVWKLEMKLVAASGLPVTAREVR</sequence>
<evidence type="ECO:0000313" key="3">
    <source>
        <dbReference type="Proteomes" id="UP000479710"/>
    </source>
</evidence>
<dbReference type="AlphaFoldDB" id="A0A6G1E9I2"/>
<reference evidence="2 3" key="1">
    <citation type="submission" date="2019-11" db="EMBL/GenBank/DDBJ databases">
        <title>Whole genome sequence of Oryza granulata.</title>
        <authorList>
            <person name="Li W."/>
        </authorList>
    </citation>
    <scope>NUCLEOTIDE SEQUENCE [LARGE SCALE GENOMIC DNA]</scope>
    <source>
        <strain evidence="3">cv. Menghai</strain>
        <tissue evidence="2">Leaf</tissue>
    </source>
</reference>
<accession>A0A6G1E9I2</accession>
<organism evidence="2 3">
    <name type="scientific">Oryza meyeriana var. granulata</name>
    <dbReference type="NCBI Taxonomy" id="110450"/>
    <lineage>
        <taxon>Eukaryota</taxon>
        <taxon>Viridiplantae</taxon>
        <taxon>Streptophyta</taxon>
        <taxon>Embryophyta</taxon>
        <taxon>Tracheophyta</taxon>
        <taxon>Spermatophyta</taxon>
        <taxon>Magnoliopsida</taxon>
        <taxon>Liliopsida</taxon>
        <taxon>Poales</taxon>
        <taxon>Poaceae</taxon>
        <taxon>BOP clade</taxon>
        <taxon>Oryzoideae</taxon>
        <taxon>Oryzeae</taxon>
        <taxon>Oryzinae</taxon>
        <taxon>Oryza</taxon>
        <taxon>Oryza meyeriana</taxon>
    </lineage>
</organism>